<evidence type="ECO:0000256" key="2">
    <source>
        <dbReference type="ARBA" id="ARBA00004586"/>
    </source>
</evidence>
<evidence type="ECO:0000256" key="9">
    <source>
        <dbReference type="ARBA" id="ARBA00047604"/>
    </source>
</evidence>
<evidence type="ECO:0000256" key="11">
    <source>
        <dbReference type="SAM" id="Phobius"/>
    </source>
</evidence>
<proteinExistence type="inferred from homology"/>
<evidence type="ECO:0000256" key="8">
    <source>
        <dbReference type="ARBA" id="ARBA00024360"/>
    </source>
</evidence>
<dbReference type="InterPro" id="IPR045034">
    <property type="entry name" value="O-acyltransferase_WSD1-like"/>
</dbReference>
<sequence>MEHQWLKPISTTRTSKQEVEEPLSLATCLFHMPRLNCCIVAVTGFNTAINVDVVKEGLNQTVVKHPRISSKLVFDPKNPGRPIGWIRTKVDVNNHIIVPNLDYSNMDSPDEFVKDYVSNLAQTPMDLTKPLWEIHILNIKTKDANSIAVFRIHHSIGDGISIISLILSCTRKTSDPNAVPTLPTENKKLVNTRSSFSLWDYFLWLLFAFNMLWNTFIDVCMFLATIVFLKDTKTHLKGSSGTEKAPKKFVYRILSLDDIKLVKNIMNVTINDVVLGITQAGLSRYLNRKYCESKGDEGVQKNNLPKHICIRSSIPINVRPTSKLQDLAEQMETDDPNTKKWEWGNAIGHIFLPFHIALREDPLDYIRSAKATIGKKKHSLEAIVTYICAEIVLKFLGLGVAAAITYRVLSNTTLGFSNMVGPMEEISFYGHPITFLATSVSGHPHALTIHFQSYMDKMTLVIAVDQNVIPDPQQLCDDIAESLGLVKKAAQKKKIFKI</sequence>
<dbReference type="Proteomes" id="UP000596660">
    <property type="component" value="Unplaced"/>
</dbReference>
<dbReference type="Gene3D" id="3.30.559.10">
    <property type="entry name" value="Chloramphenicol acetyltransferase-like domain"/>
    <property type="match status" value="1"/>
</dbReference>
<keyword evidence="11" id="KW-1133">Transmembrane helix</keyword>
<feature type="domain" description="O-acyltransferase WSD1 C-terminal" evidence="13">
    <location>
        <begin position="343"/>
        <end position="485"/>
    </location>
</feature>
<evidence type="ECO:0000313" key="14">
    <source>
        <dbReference type="EnsemblPlants" id="AUR62006102-RA:cds"/>
    </source>
</evidence>
<dbReference type="PANTHER" id="PTHR31650">
    <property type="entry name" value="O-ACYLTRANSFERASE (WSD1-LIKE) FAMILY PROTEIN"/>
    <property type="match status" value="1"/>
</dbReference>
<evidence type="ECO:0000256" key="3">
    <source>
        <dbReference type="ARBA" id="ARBA00004771"/>
    </source>
</evidence>
<comment type="pathway">
    <text evidence="3">Glycerolipid metabolism; triacylglycerol biosynthesis.</text>
</comment>
<dbReference type="GO" id="GO:0047196">
    <property type="term" value="F:long-chain-alcohol O-fatty-acyltransferase activity"/>
    <property type="evidence" value="ECO:0007669"/>
    <property type="project" value="UniProtKB-EC"/>
</dbReference>
<dbReference type="InterPro" id="IPR009721">
    <property type="entry name" value="O-acyltransferase_WSD1_C"/>
</dbReference>
<dbReference type="GO" id="GO:0019432">
    <property type="term" value="P:triglyceride biosynthetic process"/>
    <property type="evidence" value="ECO:0007669"/>
    <property type="project" value="UniProtKB-UniPathway"/>
</dbReference>
<keyword evidence="5" id="KW-0808">Transferase</keyword>
<evidence type="ECO:0000256" key="10">
    <source>
        <dbReference type="ARBA" id="ARBA00048109"/>
    </source>
</evidence>
<keyword evidence="7" id="KW-0012">Acyltransferase</keyword>
<dbReference type="UniPathway" id="UPA00282"/>
<keyword evidence="11" id="KW-0472">Membrane</keyword>
<comment type="catalytic activity">
    <reaction evidence="9">
        <text>a long chain fatty alcohol + a fatty acyl-CoA = a long-chain alcohol wax ester + CoA</text>
        <dbReference type="Rhea" id="RHEA:38443"/>
        <dbReference type="ChEBI" id="CHEBI:17135"/>
        <dbReference type="ChEBI" id="CHEBI:57287"/>
        <dbReference type="ChEBI" id="CHEBI:77636"/>
        <dbReference type="ChEBI" id="CHEBI:235323"/>
        <dbReference type="EC" id="2.3.1.75"/>
    </reaction>
</comment>
<evidence type="ECO:0008006" key="16">
    <source>
        <dbReference type="Google" id="ProtNLM"/>
    </source>
</evidence>
<comment type="catalytic activity">
    <reaction evidence="10">
        <text>an acyl-CoA + a 1,2-diacyl-sn-glycerol = a triacyl-sn-glycerol + CoA</text>
        <dbReference type="Rhea" id="RHEA:10868"/>
        <dbReference type="ChEBI" id="CHEBI:17815"/>
        <dbReference type="ChEBI" id="CHEBI:57287"/>
        <dbReference type="ChEBI" id="CHEBI:58342"/>
        <dbReference type="ChEBI" id="CHEBI:64615"/>
        <dbReference type="EC" id="2.3.1.20"/>
    </reaction>
</comment>
<feature type="transmembrane region" description="Helical" evidence="11">
    <location>
        <begin position="383"/>
        <end position="409"/>
    </location>
</feature>
<organism evidence="14 15">
    <name type="scientific">Chenopodium quinoa</name>
    <name type="common">Quinoa</name>
    <dbReference type="NCBI Taxonomy" id="63459"/>
    <lineage>
        <taxon>Eukaryota</taxon>
        <taxon>Viridiplantae</taxon>
        <taxon>Streptophyta</taxon>
        <taxon>Embryophyta</taxon>
        <taxon>Tracheophyta</taxon>
        <taxon>Spermatophyta</taxon>
        <taxon>Magnoliopsida</taxon>
        <taxon>eudicotyledons</taxon>
        <taxon>Gunneridae</taxon>
        <taxon>Pentapetalae</taxon>
        <taxon>Caryophyllales</taxon>
        <taxon>Chenopodiaceae</taxon>
        <taxon>Chenopodioideae</taxon>
        <taxon>Atripliceae</taxon>
        <taxon>Chenopodium</taxon>
    </lineage>
</organism>
<dbReference type="GO" id="GO:0004144">
    <property type="term" value="F:diacylglycerol O-acyltransferase activity"/>
    <property type="evidence" value="ECO:0007669"/>
    <property type="project" value="UniProtKB-EC"/>
</dbReference>
<dbReference type="SUPFAM" id="SSF52777">
    <property type="entry name" value="CoA-dependent acyltransferases"/>
    <property type="match status" value="1"/>
</dbReference>
<dbReference type="AlphaFoldDB" id="A0A803L2L3"/>
<accession>A0A803L2L3</accession>
<evidence type="ECO:0000259" key="13">
    <source>
        <dbReference type="Pfam" id="PF06974"/>
    </source>
</evidence>
<keyword evidence="15" id="KW-1185">Reference proteome</keyword>
<comment type="pathway">
    <text evidence="4">Lipid metabolism.</text>
</comment>
<dbReference type="InterPro" id="IPR023213">
    <property type="entry name" value="CAT-like_dom_sf"/>
</dbReference>
<keyword evidence="6" id="KW-0256">Endoplasmic reticulum</keyword>
<dbReference type="Gramene" id="AUR62006102-RA">
    <property type="protein sequence ID" value="AUR62006102-RA:cds"/>
    <property type="gene ID" value="AUR62006102"/>
</dbReference>
<dbReference type="PANTHER" id="PTHR31650:SF1">
    <property type="entry name" value="WAX ESTER SYNTHASE_DIACYLGLYCEROL ACYLTRANSFERASE 4-RELATED"/>
    <property type="match status" value="1"/>
</dbReference>
<keyword evidence="11" id="KW-0812">Transmembrane</keyword>
<feature type="domain" description="O-acyltransferase WSD1-like N-terminal" evidence="12">
    <location>
        <begin position="58"/>
        <end position="188"/>
    </location>
</feature>
<evidence type="ECO:0000256" key="6">
    <source>
        <dbReference type="ARBA" id="ARBA00022824"/>
    </source>
</evidence>
<protein>
    <recommendedName>
        <fullName evidence="16">Diacylglycerol O-acyltransferase</fullName>
    </recommendedName>
</protein>
<dbReference type="InterPro" id="IPR004255">
    <property type="entry name" value="O-acyltransferase_WSD1_N"/>
</dbReference>
<evidence type="ECO:0000259" key="12">
    <source>
        <dbReference type="Pfam" id="PF03007"/>
    </source>
</evidence>
<reference evidence="14" key="2">
    <citation type="submission" date="2021-03" db="UniProtKB">
        <authorList>
            <consortium name="EnsemblPlants"/>
        </authorList>
    </citation>
    <scope>IDENTIFICATION</scope>
</reference>
<dbReference type="Pfam" id="PF03007">
    <property type="entry name" value="WS_DGAT_cat"/>
    <property type="match status" value="1"/>
</dbReference>
<dbReference type="GO" id="GO:0005789">
    <property type="term" value="C:endoplasmic reticulum membrane"/>
    <property type="evidence" value="ECO:0007669"/>
    <property type="project" value="UniProtKB-SubCell"/>
</dbReference>
<evidence type="ECO:0000256" key="4">
    <source>
        <dbReference type="ARBA" id="ARBA00005189"/>
    </source>
</evidence>
<feature type="transmembrane region" description="Helical" evidence="11">
    <location>
        <begin position="201"/>
        <end position="229"/>
    </location>
</feature>
<evidence type="ECO:0000256" key="7">
    <source>
        <dbReference type="ARBA" id="ARBA00023315"/>
    </source>
</evidence>
<dbReference type="GO" id="GO:0005886">
    <property type="term" value="C:plasma membrane"/>
    <property type="evidence" value="ECO:0007669"/>
    <property type="project" value="UniProtKB-SubCell"/>
</dbReference>
<evidence type="ECO:0000256" key="5">
    <source>
        <dbReference type="ARBA" id="ARBA00022679"/>
    </source>
</evidence>
<dbReference type="EnsemblPlants" id="AUR62006102-RA">
    <property type="protein sequence ID" value="AUR62006102-RA:cds"/>
    <property type="gene ID" value="AUR62006102"/>
</dbReference>
<comment type="subcellular location">
    <subcellularLocation>
        <location evidence="1">Cell membrane</location>
        <topology evidence="1">Single-pass membrane protein</topology>
    </subcellularLocation>
    <subcellularLocation>
        <location evidence="2">Endoplasmic reticulum membrane</location>
    </subcellularLocation>
</comment>
<evidence type="ECO:0000313" key="15">
    <source>
        <dbReference type="Proteomes" id="UP000596660"/>
    </source>
</evidence>
<dbReference type="Pfam" id="PF06974">
    <property type="entry name" value="WS_DGAT_C"/>
    <property type="match status" value="1"/>
</dbReference>
<evidence type="ECO:0000256" key="1">
    <source>
        <dbReference type="ARBA" id="ARBA00004162"/>
    </source>
</evidence>
<dbReference type="OMA" id="RFLWLIM"/>
<name>A0A803L2L3_CHEQI</name>
<reference evidence="14" key="1">
    <citation type="journal article" date="2017" name="Nature">
        <title>The genome of Chenopodium quinoa.</title>
        <authorList>
            <person name="Jarvis D.E."/>
            <person name="Ho Y.S."/>
            <person name="Lightfoot D.J."/>
            <person name="Schmoeckel S.M."/>
            <person name="Li B."/>
            <person name="Borm T.J.A."/>
            <person name="Ohyanagi H."/>
            <person name="Mineta K."/>
            <person name="Michell C.T."/>
            <person name="Saber N."/>
            <person name="Kharbatia N.M."/>
            <person name="Rupper R.R."/>
            <person name="Sharp A.R."/>
            <person name="Dally N."/>
            <person name="Boughton B.A."/>
            <person name="Woo Y.H."/>
            <person name="Gao G."/>
            <person name="Schijlen E.G.W.M."/>
            <person name="Guo X."/>
            <person name="Momin A.A."/>
            <person name="Negrao S."/>
            <person name="Al-Babili S."/>
            <person name="Gehring C."/>
            <person name="Roessner U."/>
            <person name="Jung C."/>
            <person name="Murphy K."/>
            <person name="Arold S.T."/>
            <person name="Gojobori T."/>
            <person name="van der Linden C.G."/>
            <person name="van Loo E.N."/>
            <person name="Jellen E.N."/>
            <person name="Maughan P.J."/>
            <person name="Tester M."/>
        </authorList>
    </citation>
    <scope>NUCLEOTIDE SEQUENCE [LARGE SCALE GENOMIC DNA]</scope>
    <source>
        <strain evidence="14">cv. PI 614886</strain>
    </source>
</reference>
<comment type="similarity">
    <text evidence="8">In the N-terminal section; belongs to the long-chain O-acyltransferase family.</text>
</comment>